<dbReference type="PANTHER" id="PTHR30319:SF1">
    <property type="entry name" value="TRANSCRIPTIONAL REPRESSOR PAAX"/>
    <property type="match status" value="1"/>
</dbReference>
<sequence>MSIDKSLDKLESKIREERKEIIKLTSAKLLISLFEAVEITAKSFFKASPIYRQSMKKYYNDDRYDKAEINDRIQYLKSMGFIKTFTESRERFVELSPKGFKKLKKLSAEIKIDRPKKWDKKWRMVIFDVPEKFRSSRNSLRFKLLSLGLIKIQKSVYVYPFPCTDEIVSLSRSLGIEKSVTVMVADIIQGEEEIIYRFLKTKTLNQKDLEK</sequence>
<dbReference type="Pfam" id="PF20803">
    <property type="entry name" value="PaaX_M"/>
    <property type="match status" value="1"/>
</dbReference>
<gene>
    <name evidence="2" type="ORF">COV40_01805</name>
</gene>
<dbReference type="PANTHER" id="PTHR30319">
    <property type="entry name" value="PHENYLACETIC ACID REGULATOR-RELATED TRANSCRIPTIONAL REPRESSOR"/>
    <property type="match status" value="1"/>
</dbReference>
<protein>
    <recommendedName>
        <fullName evidence="1">Transcriptional repressor PaaX-like central Cas2-like domain-containing protein</fullName>
    </recommendedName>
</protein>
<organism evidence="2 3">
    <name type="scientific">Candidatus Berkelbacteria bacterium CG11_big_fil_rev_8_21_14_0_20_42_15</name>
    <dbReference type="NCBI Taxonomy" id="1974517"/>
    <lineage>
        <taxon>Bacteria</taxon>
        <taxon>Candidatus Berkelbacteria</taxon>
    </lineage>
</organism>
<dbReference type="Proteomes" id="UP000231154">
    <property type="component" value="Unassembled WGS sequence"/>
</dbReference>
<dbReference type="GO" id="GO:0006351">
    <property type="term" value="P:DNA-templated transcription"/>
    <property type="evidence" value="ECO:0007669"/>
    <property type="project" value="TreeGrafter"/>
</dbReference>
<evidence type="ECO:0000259" key="1">
    <source>
        <dbReference type="Pfam" id="PF20803"/>
    </source>
</evidence>
<reference evidence="2 3" key="1">
    <citation type="submission" date="2017-09" db="EMBL/GenBank/DDBJ databases">
        <title>Depth-based differentiation of microbial function through sediment-hosted aquifers and enrichment of novel symbionts in the deep terrestrial subsurface.</title>
        <authorList>
            <person name="Probst A.J."/>
            <person name="Ladd B."/>
            <person name="Jarett J.K."/>
            <person name="Geller-Mcgrath D.E."/>
            <person name="Sieber C.M."/>
            <person name="Emerson J.B."/>
            <person name="Anantharaman K."/>
            <person name="Thomas B.C."/>
            <person name="Malmstrom R."/>
            <person name="Stieglmeier M."/>
            <person name="Klingl A."/>
            <person name="Woyke T."/>
            <person name="Ryan C.M."/>
            <person name="Banfield J.F."/>
        </authorList>
    </citation>
    <scope>NUCLEOTIDE SEQUENCE [LARGE SCALE GENOMIC DNA]</scope>
    <source>
        <strain evidence="2">CG11_big_fil_rev_8_21_14_0_20_42_15</strain>
    </source>
</reference>
<dbReference type="AlphaFoldDB" id="A0A2H0PZ06"/>
<feature type="domain" description="Transcriptional repressor PaaX-like central Cas2-like" evidence="1">
    <location>
        <begin position="116"/>
        <end position="191"/>
    </location>
</feature>
<dbReference type="InterPro" id="IPR048846">
    <property type="entry name" value="PaaX-like_central"/>
</dbReference>
<name>A0A2H0PZ06_9BACT</name>
<dbReference type="EMBL" id="PCXF01000054">
    <property type="protein sequence ID" value="PIR27260.1"/>
    <property type="molecule type" value="Genomic_DNA"/>
</dbReference>
<evidence type="ECO:0000313" key="3">
    <source>
        <dbReference type="Proteomes" id="UP000231154"/>
    </source>
</evidence>
<accession>A0A2H0PZ06</accession>
<dbReference type="Gene3D" id="3.30.70.2650">
    <property type="match status" value="1"/>
</dbReference>
<evidence type="ECO:0000313" key="2">
    <source>
        <dbReference type="EMBL" id="PIR27260.1"/>
    </source>
</evidence>
<comment type="caution">
    <text evidence="2">The sequence shown here is derived from an EMBL/GenBank/DDBJ whole genome shotgun (WGS) entry which is preliminary data.</text>
</comment>
<proteinExistence type="predicted"/>